<dbReference type="Proteomes" id="UP000762676">
    <property type="component" value="Unassembled WGS sequence"/>
</dbReference>
<proteinExistence type="predicted"/>
<gene>
    <name evidence="1" type="ORF">ElyMa_005112700</name>
</gene>
<organism evidence="1 2">
    <name type="scientific">Elysia marginata</name>
    <dbReference type="NCBI Taxonomy" id="1093978"/>
    <lineage>
        <taxon>Eukaryota</taxon>
        <taxon>Metazoa</taxon>
        <taxon>Spiralia</taxon>
        <taxon>Lophotrochozoa</taxon>
        <taxon>Mollusca</taxon>
        <taxon>Gastropoda</taxon>
        <taxon>Heterobranchia</taxon>
        <taxon>Euthyneura</taxon>
        <taxon>Panpulmonata</taxon>
        <taxon>Sacoglossa</taxon>
        <taxon>Placobranchoidea</taxon>
        <taxon>Plakobranchidae</taxon>
        <taxon>Elysia</taxon>
    </lineage>
</organism>
<dbReference type="AlphaFoldDB" id="A0AAV4JNQ7"/>
<accession>A0AAV4JNQ7</accession>
<protein>
    <submittedName>
        <fullName evidence="1">Fucolectin-related protein</fullName>
    </submittedName>
</protein>
<evidence type="ECO:0000313" key="2">
    <source>
        <dbReference type="Proteomes" id="UP000762676"/>
    </source>
</evidence>
<keyword evidence="2" id="KW-1185">Reference proteome</keyword>
<dbReference type="SUPFAM" id="SSF49785">
    <property type="entry name" value="Galactose-binding domain-like"/>
    <property type="match status" value="1"/>
</dbReference>
<comment type="caution">
    <text evidence="1">The sequence shown here is derived from an EMBL/GenBank/DDBJ whole genome shotgun (WGS) entry which is preliminary data.</text>
</comment>
<name>A0AAV4JNQ7_9GAST</name>
<dbReference type="Gene3D" id="2.170.300.10">
    <property type="entry name" value="Tie2 ligand-binding domain superfamily"/>
    <property type="match status" value="1"/>
</dbReference>
<reference evidence="1 2" key="1">
    <citation type="journal article" date="2021" name="Elife">
        <title>Chloroplast acquisition without the gene transfer in kleptoplastic sea slugs, Plakobranchus ocellatus.</title>
        <authorList>
            <person name="Maeda T."/>
            <person name="Takahashi S."/>
            <person name="Yoshida T."/>
            <person name="Shimamura S."/>
            <person name="Takaki Y."/>
            <person name="Nagai Y."/>
            <person name="Toyoda A."/>
            <person name="Suzuki Y."/>
            <person name="Arimoto A."/>
            <person name="Ishii H."/>
            <person name="Satoh N."/>
            <person name="Nishiyama T."/>
            <person name="Hasebe M."/>
            <person name="Maruyama T."/>
            <person name="Minagawa J."/>
            <person name="Obokata J."/>
            <person name="Shigenobu S."/>
        </authorList>
    </citation>
    <scope>NUCLEOTIDE SEQUENCE [LARGE SCALE GENOMIC DNA]</scope>
</reference>
<sequence>MKSAAETNCSTHGWFGTNCQYQCHCADSTPCDEGNGSCSSGCQSASVQFSAETEGGQGTNWLTDMDDRTCKTEGTYFLNVTLKTATHLTWIRIVTGDPGHKNEISAGYQIEAGGNVTSCGNSNKAKVNANTTDIACKSTLAVRYLLLYGQGVAGLCSLYISKACCEDRLRNFELTATSKNNAKQPFQHKDDNKSPMDVYTVVPPDMISNAIRVNITARPNKTILTLCEVEVYGDISCPPDKFGLACKRHCNCANKTSCFDHSGGCPAGCAPGYTGEDCKTGKFMMMHGQN</sequence>
<dbReference type="InterPro" id="IPR008979">
    <property type="entry name" value="Galactose-bd-like_sf"/>
</dbReference>
<dbReference type="EMBL" id="BMAT01010219">
    <property type="protein sequence ID" value="GFS22602.1"/>
    <property type="molecule type" value="Genomic_DNA"/>
</dbReference>
<evidence type="ECO:0000313" key="1">
    <source>
        <dbReference type="EMBL" id="GFS22602.1"/>
    </source>
</evidence>